<dbReference type="EMBL" id="CP094326">
    <property type="protein sequence ID" value="UNY99789.1"/>
    <property type="molecule type" value="Genomic_DNA"/>
</dbReference>
<keyword evidence="5" id="KW-1185">Reference proteome</keyword>
<dbReference type="Proteomes" id="UP000829476">
    <property type="component" value="Chromosome"/>
</dbReference>
<dbReference type="RefSeq" id="WP_242938161.1">
    <property type="nucleotide sequence ID" value="NZ_CP094326.1"/>
</dbReference>
<evidence type="ECO:0000259" key="3">
    <source>
        <dbReference type="Pfam" id="PF16344"/>
    </source>
</evidence>
<protein>
    <submittedName>
        <fullName evidence="4">FecR domain-containing protein</fullName>
    </submittedName>
</protein>
<proteinExistence type="predicted"/>
<evidence type="ECO:0000259" key="2">
    <source>
        <dbReference type="Pfam" id="PF04773"/>
    </source>
</evidence>
<dbReference type="Pfam" id="PF16344">
    <property type="entry name" value="FecR_C"/>
    <property type="match status" value="1"/>
</dbReference>
<accession>A0ABY3YQI1</accession>
<evidence type="ECO:0000256" key="1">
    <source>
        <dbReference type="SAM" id="Phobius"/>
    </source>
</evidence>
<dbReference type="PANTHER" id="PTHR30273">
    <property type="entry name" value="PERIPLASMIC SIGNAL SENSOR AND SIGMA FACTOR ACTIVATOR FECR-RELATED"/>
    <property type="match status" value="1"/>
</dbReference>
<sequence>MEQRKKLLLTELIEKYNNQMLSDEEEQVLVQFLETYRRPQEWDAELGDKEKVKRTIQTRLYQRINKTKKNNYRIYAIAASLALLVGLLIFVKNYNGRTGATMIMAHTESQIDSLMLEDGSTVFLNKHTSFEYPAHFNGATRAVRLVKGSAFFKVAKDSSKPFIITSGDLKTKVLGTSFSITNIDSVLNVTVSTGKVNVSTEKENHDLLPDEQVYFDKSDMRLLKRRVNPDVYSGWRYHDVNYDNISLEELSTVVELRYGLPFHFDQPHLKQQKVKVSFLKGDTLESVIRKLNFITNVKLKIKENVINVTTDEPKIKKSSGLWQQTRTKSALNES</sequence>
<keyword evidence="1" id="KW-1133">Transmembrane helix</keyword>
<dbReference type="Pfam" id="PF04773">
    <property type="entry name" value="FecR"/>
    <property type="match status" value="1"/>
</dbReference>
<organism evidence="4 5">
    <name type="scientific">Zhouia spongiae</name>
    <dbReference type="NCBI Taxonomy" id="2202721"/>
    <lineage>
        <taxon>Bacteria</taxon>
        <taxon>Pseudomonadati</taxon>
        <taxon>Bacteroidota</taxon>
        <taxon>Flavobacteriia</taxon>
        <taxon>Flavobacteriales</taxon>
        <taxon>Flavobacteriaceae</taxon>
        <taxon>Zhouia</taxon>
    </lineage>
</organism>
<evidence type="ECO:0000313" key="5">
    <source>
        <dbReference type="Proteomes" id="UP000829476"/>
    </source>
</evidence>
<evidence type="ECO:0000313" key="4">
    <source>
        <dbReference type="EMBL" id="UNY99789.1"/>
    </source>
</evidence>
<dbReference type="PANTHER" id="PTHR30273:SF2">
    <property type="entry name" value="PROTEIN FECR"/>
    <property type="match status" value="1"/>
</dbReference>
<feature type="domain" description="Protein FecR C-terminal" evidence="3">
    <location>
        <begin position="241"/>
        <end position="307"/>
    </location>
</feature>
<keyword evidence="1" id="KW-0812">Transmembrane</keyword>
<dbReference type="Gene3D" id="2.60.120.1440">
    <property type="match status" value="1"/>
</dbReference>
<dbReference type="Gene3D" id="3.55.50.30">
    <property type="match status" value="1"/>
</dbReference>
<feature type="domain" description="FecR protein" evidence="2">
    <location>
        <begin position="109"/>
        <end position="197"/>
    </location>
</feature>
<reference evidence="4 5" key="1">
    <citation type="journal article" date="2018" name="Int. J. Syst. Evol. Microbiol.">
        <title>Zhouia spongiae sp. nov., isolated from a marine sponge.</title>
        <authorList>
            <person name="Zhuang L."/>
            <person name="Lin B."/>
            <person name="Qin F."/>
            <person name="Luo L."/>
        </authorList>
    </citation>
    <scope>NUCLEOTIDE SEQUENCE [LARGE SCALE GENOMIC DNA]</scope>
    <source>
        <strain evidence="4 5">HN-Y44</strain>
    </source>
</reference>
<dbReference type="InterPro" id="IPR032508">
    <property type="entry name" value="FecR_C"/>
</dbReference>
<gene>
    <name evidence="4" type="ORF">MQE36_05445</name>
</gene>
<dbReference type="PIRSF" id="PIRSF018266">
    <property type="entry name" value="FecR"/>
    <property type="match status" value="1"/>
</dbReference>
<dbReference type="InterPro" id="IPR006860">
    <property type="entry name" value="FecR"/>
</dbReference>
<keyword evidence="1" id="KW-0472">Membrane</keyword>
<feature type="transmembrane region" description="Helical" evidence="1">
    <location>
        <begin position="72"/>
        <end position="91"/>
    </location>
</feature>
<dbReference type="InterPro" id="IPR012373">
    <property type="entry name" value="Ferrdict_sens_TM"/>
</dbReference>
<name>A0ABY3YQI1_9FLAO</name>